<protein>
    <recommendedName>
        <fullName evidence="1">RNA-directed DNA polymerase</fullName>
        <ecNumber evidence="1">2.7.7.49</ecNumber>
    </recommendedName>
</protein>
<dbReference type="Gene3D" id="3.10.20.370">
    <property type="match status" value="1"/>
</dbReference>
<evidence type="ECO:0000256" key="5">
    <source>
        <dbReference type="ARBA" id="ARBA00022918"/>
    </source>
</evidence>
<dbReference type="FunFam" id="1.10.340.70:FF:000003">
    <property type="entry name" value="Protein CBG25708"/>
    <property type="match status" value="1"/>
</dbReference>
<keyword evidence="4" id="KW-0255">Endonuclease</keyword>
<dbReference type="InterPro" id="IPR043502">
    <property type="entry name" value="DNA/RNA_pol_sf"/>
</dbReference>
<dbReference type="GO" id="GO:0003676">
    <property type="term" value="F:nucleic acid binding"/>
    <property type="evidence" value="ECO:0007669"/>
    <property type="project" value="InterPro"/>
</dbReference>
<evidence type="ECO:0000256" key="1">
    <source>
        <dbReference type="ARBA" id="ARBA00012493"/>
    </source>
</evidence>
<dbReference type="Gene3D" id="3.10.10.10">
    <property type="entry name" value="HIV Type 1 Reverse Transcriptase, subunit A, domain 1"/>
    <property type="match status" value="1"/>
</dbReference>
<evidence type="ECO:0000256" key="2">
    <source>
        <dbReference type="ARBA" id="ARBA00022695"/>
    </source>
</evidence>
<dbReference type="InterPro" id="IPR041577">
    <property type="entry name" value="RT_RNaseH_2"/>
</dbReference>
<keyword evidence="2" id="KW-0548">Nucleotidyltransferase</keyword>
<sequence length="587" mass="66871">MPTANEVFATVAGAKFFTTLDLDRAYTQVKVQDSTAKMLTLNTCKGLYSVHRLPFGVKACPGIFQRLMTALLAGVQGVAVLIDDIIVSGPTMLEMQQRLETVLDRIQKAGFRLNKSKCKFAQEKVEFLGFVINGEGIHPAPSKIEAVVKTPEPQNVQELQAFLGLYNFYERFIPHKATILEPLHRLLDKSQTWQWTQRERDAFNKAKQLLTFETTLVHYDLYKPLILTCDSSQYGVGAVLSHVMENGQERPIAMSSRTLNSHERRYSQLDKEATAIMFGIKKFHNYLAGRNFTVITDHKPLLGIFDPKRPMPCILSPRLTRIAIALTAHDYSIAYRPGTEIGNADSLSRWPLPVPDQEEQPLYEILLMAENLSDFPFTALEICSETKKDQTLSRVVHFLQSGWPNKVNDRDLRVYWLHRSELSLQNGCVLLGCRVVIPRPLRQTILRMLHTTHNGIVHTKALARSYVWWPQLSDDINELVNNCTRCLENRHMPPRSSHEWIVPSRPWSRIHIDFAGPFMNKTFLIVVDAFSKWPEVLMTNSTNSASVIRHLRNLFATHGICETLVSDNGTSFVSAEMKLFLESNKIR</sequence>
<dbReference type="GO" id="GO:0042575">
    <property type="term" value="C:DNA polymerase complex"/>
    <property type="evidence" value="ECO:0007669"/>
    <property type="project" value="UniProtKB-ARBA"/>
</dbReference>
<dbReference type="GO" id="GO:0004519">
    <property type="term" value="F:endonuclease activity"/>
    <property type="evidence" value="ECO:0007669"/>
    <property type="project" value="UniProtKB-KW"/>
</dbReference>
<dbReference type="PANTHER" id="PTHR37984">
    <property type="entry name" value="PROTEIN CBG26694"/>
    <property type="match status" value="1"/>
</dbReference>
<feature type="domain" description="Integrase catalytic" evidence="7">
    <location>
        <begin position="502"/>
        <end position="587"/>
    </location>
</feature>
<dbReference type="CDD" id="cd01647">
    <property type="entry name" value="RT_LTR"/>
    <property type="match status" value="1"/>
</dbReference>
<dbReference type="GO" id="GO:0003964">
    <property type="term" value="F:RNA-directed DNA polymerase activity"/>
    <property type="evidence" value="ECO:0007669"/>
    <property type="project" value="UniProtKB-KW"/>
</dbReference>
<dbReference type="InterPro" id="IPR036397">
    <property type="entry name" value="RNaseH_sf"/>
</dbReference>
<dbReference type="EMBL" id="CAKXAJ010006467">
    <property type="protein sequence ID" value="CAH2210085.1"/>
    <property type="molecule type" value="Genomic_DNA"/>
</dbReference>
<evidence type="ECO:0000256" key="3">
    <source>
        <dbReference type="ARBA" id="ARBA00022722"/>
    </source>
</evidence>
<dbReference type="AlphaFoldDB" id="A0A8S4QMT6"/>
<dbReference type="Pfam" id="PF17919">
    <property type="entry name" value="RT_RNaseH_2"/>
    <property type="match status" value="1"/>
</dbReference>
<evidence type="ECO:0000256" key="4">
    <source>
        <dbReference type="ARBA" id="ARBA00022759"/>
    </source>
</evidence>
<dbReference type="EC" id="2.7.7.49" evidence="1"/>
<dbReference type="Proteomes" id="UP000838756">
    <property type="component" value="Unassembled WGS sequence"/>
</dbReference>
<dbReference type="FunFam" id="3.10.20.370:FF:000001">
    <property type="entry name" value="Retrovirus-related Pol polyprotein from transposon 17.6-like protein"/>
    <property type="match status" value="1"/>
</dbReference>
<organism evidence="8 9">
    <name type="scientific">Pararge aegeria aegeria</name>
    <dbReference type="NCBI Taxonomy" id="348720"/>
    <lineage>
        <taxon>Eukaryota</taxon>
        <taxon>Metazoa</taxon>
        <taxon>Ecdysozoa</taxon>
        <taxon>Arthropoda</taxon>
        <taxon>Hexapoda</taxon>
        <taxon>Insecta</taxon>
        <taxon>Pterygota</taxon>
        <taxon>Neoptera</taxon>
        <taxon>Endopterygota</taxon>
        <taxon>Lepidoptera</taxon>
        <taxon>Glossata</taxon>
        <taxon>Ditrysia</taxon>
        <taxon>Papilionoidea</taxon>
        <taxon>Nymphalidae</taxon>
        <taxon>Satyrinae</taxon>
        <taxon>Satyrini</taxon>
        <taxon>Parargina</taxon>
        <taxon>Pararge</taxon>
    </lineage>
</organism>
<dbReference type="Gene3D" id="1.10.340.70">
    <property type="match status" value="1"/>
</dbReference>
<dbReference type="SUPFAM" id="SSF53098">
    <property type="entry name" value="Ribonuclease H-like"/>
    <property type="match status" value="1"/>
</dbReference>
<evidence type="ECO:0000313" key="9">
    <source>
        <dbReference type="Proteomes" id="UP000838756"/>
    </source>
</evidence>
<dbReference type="InterPro" id="IPR000477">
    <property type="entry name" value="RT_dom"/>
</dbReference>
<dbReference type="InterPro" id="IPR012337">
    <property type="entry name" value="RNaseH-like_sf"/>
</dbReference>
<dbReference type="InterPro" id="IPR041588">
    <property type="entry name" value="Integrase_H2C2"/>
</dbReference>
<feature type="non-terminal residue" evidence="8">
    <location>
        <position position="587"/>
    </location>
</feature>
<keyword evidence="2" id="KW-0808">Transferase</keyword>
<dbReference type="SUPFAM" id="SSF56672">
    <property type="entry name" value="DNA/RNA polymerases"/>
    <property type="match status" value="1"/>
</dbReference>
<dbReference type="GO" id="GO:0015074">
    <property type="term" value="P:DNA integration"/>
    <property type="evidence" value="ECO:0007669"/>
    <property type="project" value="InterPro"/>
</dbReference>
<dbReference type="InterPro" id="IPR001584">
    <property type="entry name" value="Integrase_cat-core"/>
</dbReference>
<dbReference type="PROSITE" id="PS50878">
    <property type="entry name" value="RT_POL"/>
    <property type="match status" value="1"/>
</dbReference>
<dbReference type="Gene3D" id="3.30.420.10">
    <property type="entry name" value="Ribonuclease H-like superfamily/Ribonuclease H"/>
    <property type="match status" value="1"/>
</dbReference>
<comment type="caution">
    <text evidence="8">The sequence shown here is derived from an EMBL/GenBank/DDBJ whole genome shotgun (WGS) entry which is preliminary data.</text>
</comment>
<dbReference type="Pfam" id="PF00665">
    <property type="entry name" value="rve"/>
    <property type="match status" value="1"/>
</dbReference>
<dbReference type="Pfam" id="PF17921">
    <property type="entry name" value="Integrase_H2C2"/>
    <property type="match status" value="1"/>
</dbReference>
<keyword evidence="4" id="KW-0378">Hydrolase</keyword>
<dbReference type="PANTHER" id="PTHR37984:SF12">
    <property type="entry name" value="RIBONUCLEASE H"/>
    <property type="match status" value="1"/>
</dbReference>
<reference evidence="8" key="1">
    <citation type="submission" date="2022-03" db="EMBL/GenBank/DDBJ databases">
        <authorList>
            <person name="Lindestad O."/>
        </authorList>
    </citation>
    <scope>NUCLEOTIDE SEQUENCE</scope>
</reference>
<evidence type="ECO:0000259" key="7">
    <source>
        <dbReference type="PROSITE" id="PS50994"/>
    </source>
</evidence>
<dbReference type="InterPro" id="IPR043128">
    <property type="entry name" value="Rev_trsase/Diguanyl_cyclase"/>
</dbReference>
<dbReference type="PROSITE" id="PS50994">
    <property type="entry name" value="INTEGRASE"/>
    <property type="match status" value="1"/>
</dbReference>
<keyword evidence="5" id="KW-0695">RNA-directed DNA polymerase</keyword>
<dbReference type="Pfam" id="PF00078">
    <property type="entry name" value="RVT_1"/>
    <property type="match status" value="1"/>
</dbReference>
<evidence type="ECO:0000259" key="6">
    <source>
        <dbReference type="PROSITE" id="PS50878"/>
    </source>
</evidence>
<accession>A0A8S4QMT6</accession>
<name>A0A8S4QMT6_9NEOP</name>
<keyword evidence="3" id="KW-0540">Nuclease</keyword>
<dbReference type="Gene3D" id="3.30.70.270">
    <property type="match status" value="2"/>
</dbReference>
<dbReference type="FunFam" id="3.30.70.270:FF:000026">
    <property type="entry name" value="Transposon Ty3-G Gag-Pol polyprotein"/>
    <property type="match status" value="1"/>
</dbReference>
<keyword evidence="9" id="KW-1185">Reference proteome</keyword>
<gene>
    <name evidence="8" type="primary">jg27625</name>
    <name evidence="8" type="ORF">PAEG_LOCUS1997</name>
</gene>
<evidence type="ECO:0000313" key="8">
    <source>
        <dbReference type="EMBL" id="CAH2210085.1"/>
    </source>
</evidence>
<dbReference type="CDD" id="cd09274">
    <property type="entry name" value="RNase_HI_RT_Ty3"/>
    <property type="match status" value="1"/>
</dbReference>
<dbReference type="OrthoDB" id="5978043at2759"/>
<feature type="domain" description="Reverse transcriptase" evidence="6">
    <location>
        <begin position="1"/>
        <end position="132"/>
    </location>
</feature>
<dbReference type="InterPro" id="IPR050951">
    <property type="entry name" value="Retrovirus_Pol_polyprotein"/>
</dbReference>
<proteinExistence type="predicted"/>